<evidence type="ECO:0000313" key="8">
    <source>
        <dbReference type="Proteomes" id="UP000596742"/>
    </source>
</evidence>
<keyword evidence="3 4" id="KW-0012">Acyltransferase</keyword>
<feature type="domain" description="Thiolase C-terminal" evidence="6">
    <location>
        <begin position="276"/>
        <end position="378"/>
    </location>
</feature>
<feature type="domain" description="Thiolase N-terminal" evidence="5">
    <location>
        <begin position="10"/>
        <end position="268"/>
    </location>
</feature>
<dbReference type="PANTHER" id="PTHR18919:SF107">
    <property type="entry name" value="ACETYL-COA ACETYLTRANSFERASE, CYTOSOLIC"/>
    <property type="match status" value="1"/>
</dbReference>
<name>A0A8B6C5G7_MYTGA</name>
<dbReference type="EMBL" id="UYJE01001181">
    <property type="protein sequence ID" value="VDH99777.1"/>
    <property type="molecule type" value="Genomic_DNA"/>
</dbReference>
<dbReference type="SUPFAM" id="SSF53901">
    <property type="entry name" value="Thiolase-like"/>
    <property type="match status" value="2"/>
</dbReference>
<evidence type="ECO:0000256" key="1">
    <source>
        <dbReference type="ARBA" id="ARBA00010982"/>
    </source>
</evidence>
<dbReference type="InterPro" id="IPR020616">
    <property type="entry name" value="Thiolase_N"/>
</dbReference>
<dbReference type="Pfam" id="PF02803">
    <property type="entry name" value="Thiolase_C"/>
    <property type="match status" value="1"/>
</dbReference>
<dbReference type="Gene3D" id="3.40.47.10">
    <property type="match status" value="1"/>
</dbReference>
<dbReference type="OrthoDB" id="5404651at2759"/>
<dbReference type="GO" id="GO:0003985">
    <property type="term" value="F:acetyl-CoA C-acetyltransferase activity"/>
    <property type="evidence" value="ECO:0007669"/>
    <property type="project" value="TreeGrafter"/>
</dbReference>
<evidence type="ECO:0000259" key="5">
    <source>
        <dbReference type="Pfam" id="PF00108"/>
    </source>
</evidence>
<dbReference type="InterPro" id="IPR002155">
    <property type="entry name" value="Thiolase"/>
</dbReference>
<protein>
    <submittedName>
        <fullName evidence="7">Acetyl-CoA acyltransferase 2</fullName>
        <ecNumber evidence="7">2.3.1.16</ecNumber>
    </submittedName>
</protein>
<dbReference type="NCBIfam" id="TIGR01930">
    <property type="entry name" value="AcCoA-C-Actrans"/>
    <property type="match status" value="1"/>
</dbReference>
<evidence type="ECO:0000256" key="2">
    <source>
        <dbReference type="ARBA" id="ARBA00022679"/>
    </source>
</evidence>
<keyword evidence="8" id="KW-1185">Reference proteome</keyword>
<dbReference type="AlphaFoldDB" id="A0A8B6C5G7"/>
<dbReference type="GO" id="GO:0006635">
    <property type="term" value="P:fatty acid beta-oxidation"/>
    <property type="evidence" value="ECO:0007669"/>
    <property type="project" value="TreeGrafter"/>
</dbReference>
<dbReference type="CDD" id="cd00751">
    <property type="entry name" value="thiolase"/>
    <property type="match status" value="1"/>
</dbReference>
<accession>A0A8B6C5G7</accession>
<organism evidence="7 8">
    <name type="scientific">Mytilus galloprovincialis</name>
    <name type="common">Mediterranean mussel</name>
    <dbReference type="NCBI Taxonomy" id="29158"/>
    <lineage>
        <taxon>Eukaryota</taxon>
        <taxon>Metazoa</taxon>
        <taxon>Spiralia</taxon>
        <taxon>Lophotrochozoa</taxon>
        <taxon>Mollusca</taxon>
        <taxon>Bivalvia</taxon>
        <taxon>Autobranchia</taxon>
        <taxon>Pteriomorphia</taxon>
        <taxon>Mytilida</taxon>
        <taxon>Mytiloidea</taxon>
        <taxon>Mytilidae</taxon>
        <taxon>Mytilinae</taxon>
        <taxon>Mytilus</taxon>
    </lineage>
</organism>
<dbReference type="InterPro" id="IPR016039">
    <property type="entry name" value="Thiolase-like"/>
</dbReference>
<dbReference type="PROSITE" id="PS00098">
    <property type="entry name" value="THIOLASE_1"/>
    <property type="match status" value="1"/>
</dbReference>
<comment type="caution">
    <text evidence="7">The sequence shown here is derived from an EMBL/GenBank/DDBJ whole genome shotgun (WGS) entry which is preliminary data.</text>
</comment>
<comment type="similarity">
    <text evidence="1 4">Belongs to the thiolase-like superfamily. Thiolase family.</text>
</comment>
<keyword evidence="2 4" id="KW-0808">Transferase</keyword>
<dbReference type="PANTHER" id="PTHR18919">
    <property type="entry name" value="ACETYL-COA C-ACYLTRANSFERASE"/>
    <property type="match status" value="1"/>
</dbReference>
<reference evidence="7" key="1">
    <citation type="submission" date="2018-11" db="EMBL/GenBank/DDBJ databases">
        <authorList>
            <person name="Alioto T."/>
            <person name="Alioto T."/>
        </authorList>
    </citation>
    <scope>NUCLEOTIDE SEQUENCE</scope>
</reference>
<evidence type="ECO:0000259" key="6">
    <source>
        <dbReference type="Pfam" id="PF02803"/>
    </source>
</evidence>
<dbReference type="GO" id="GO:0005739">
    <property type="term" value="C:mitochondrion"/>
    <property type="evidence" value="ECO:0007669"/>
    <property type="project" value="TreeGrafter"/>
</dbReference>
<evidence type="ECO:0000256" key="4">
    <source>
        <dbReference type="RuleBase" id="RU003557"/>
    </source>
</evidence>
<sequence length="424" mass="44737">MALARAVKDVFIVSAKRTAFGTYGGKLTGKTATDLMEVAAKSALAEGNVNPAAVGGVVIGNVLHSAVDTIYIARHVGLRCGVPVGVPALTVNRLCGSGFQAIVNGAQEIMLGDCNIVLVGGSDNMSQSPFAVRNIRFGTKLGQDLKLEDLMWAALTDSHTGLPMAITAENLAEQYNISREDCDKYALQTQQRWKQAQDSGVFKAEITPMTLKGRKGPEVFEVDEHPRPQTTMETLGKLPTVFKKNGTVTAGNASGVCDGAAALVLANEQAIKDHNLKPLARLVSYGIAGCDPKIMGIGPAPASRAALKAIGKEVKDMDIVDVNEAFAPQFLAVAKELGLNNDITNMAGGAIALGHPLAASGARITGHLVHELQPEANPDTVCRQLCSDVCLCKLILEEHVTPESIKRSGSMGPNSYCILIFPVD</sequence>
<dbReference type="InterPro" id="IPR020615">
    <property type="entry name" value="Thiolase_acyl_enz_int_AS"/>
</dbReference>
<dbReference type="InterPro" id="IPR020617">
    <property type="entry name" value="Thiolase_C"/>
</dbReference>
<proteinExistence type="inferred from homology"/>
<dbReference type="InterPro" id="IPR020613">
    <property type="entry name" value="Thiolase_CS"/>
</dbReference>
<dbReference type="FunFam" id="3.40.47.10:FF:000010">
    <property type="entry name" value="Acetyl-CoA acetyltransferase (Thiolase)"/>
    <property type="match status" value="1"/>
</dbReference>
<dbReference type="Proteomes" id="UP000596742">
    <property type="component" value="Unassembled WGS sequence"/>
</dbReference>
<evidence type="ECO:0000313" key="7">
    <source>
        <dbReference type="EMBL" id="VDH99777.1"/>
    </source>
</evidence>
<dbReference type="PROSITE" id="PS00737">
    <property type="entry name" value="THIOLASE_2"/>
    <property type="match status" value="1"/>
</dbReference>
<dbReference type="PIRSF" id="PIRSF000429">
    <property type="entry name" value="Ac-CoA_Ac_transf"/>
    <property type="match status" value="1"/>
</dbReference>
<evidence type="ECO:0000256" key="3">
    <source>
        <dbReference type="ARBA" id="ARBA00023315"/>
    </source>
</evidence>
<dbReference type="Pfam" id="PF00108">
    <property type="entry name" value="Thiolase_N"/>
    <property type="match status" value="1"/>
</dbReference>
<dbReference type="EC" id="2.3.1.16" evidence="7"/>
<gene>
    <name evidence="7" type="ORF">MGAL_10B023465</name>
</gene>